<dbReference type="Proteomes" id="UP000193467">
    <property type="component" value="Unassembled WGS sequence"/>
</dbReference>
<dbReference type="OrthoDB" id="3063271at2759"/>
<reference evidence="3 4" key="1">
    <citation type="submission" date="2016-07" db="EMBL/GenBank/DDBJ databases">
        <title>Pervasive Adenine N6-methylation of Active Genes in Fungi.</title>
        <authorList>
            <consortium name="DOE Joint Genome Institute"/>
            <person name="Mondo S.J."/>
            <person name="Dannebaum R.O."/>
            <person name="Kuo R.C."/>
            <person name="Labutti K."/>
            <person name="Haridas S."/>
            <person name="Kuo A."/>
            <person name="Salamov A."/>
            <person name="Ahrendt S.R."/>
            <person name="Lipzen A."/>
            <person name="Sullivan W."/>
            <person name="Andreopoulos W.B."/>
            <person name="Clum A."/>
            <person name="Lindquist E."/>
            <person name="Daum C."/>
            <person name="Ramamoorthy G.K."/>
            <person name="Gryganskyi A."/>
            <person name="Culley D."/>
            <person name="Magnuson J.K."/>
            <person name="James T.Y."/>
            <person name="O'Malley M.A."/>
            <person name="Stajich J.E."/>
            <person name="Spatafora J.W."/>
            <person name="Visel A."/>
            <person name="Grigoriev I.V."/>
        </authorList>
    </citation>
    <scope>NUCLEOTIDE SEQUENCE [LARGE SCALE GENOMIC DNA]</scope>
    <source>
        <strain evidence="3 4">62-1032</strain>
    </source>
</reference>
<dbReference type="InParanoid" id="A0A1Y2FYN0"/>
<feature type="region of interest" description="Disordered" evidence="1">
    <location>
        <begin position="159"/>
        <end position="244"/>
    </location>
</feature>
<feature type="region of interest" description="Disordered" evidence="1">
    <location>
        <begin position="384"/>
        <end position="462"/>
    </location>
</feature>
<gene>
    <name evidence="3" type="ORF">BCR35DRAFT_329609</name>
</gene>
<comment type="caution">
    <text evidence="3">The sequence shown here is derived from an EMBL/GenBank/DDBJ whole genome shotgun (WGS) entry which is preliminary data.</text>
</comment>
<feature type="domain" description="DUF8191" evidence="2">
    <location>
        <begin position="256"/>
        <end position="330"/>
    </location>
</feature>
<feature type="compositionally biased region" description="Basic and acidic residues" evidence="1">
    <location>
        <begin position="384"/>
        <end position="397"/>
    </location>
</feature>
<feature type="region of interest" description="Disordered" evidence="1">
    <location>
        <begin position="45"/>
        <end position="76"/>
    </location>
</feature>
<evidence type="ECO:0000256" key="1">
    <source>
        <dbReference type="SAM" id="MobiDB-lite"/>
    </source>
</evidence>
<proteinExistence type="predicted"/>
<dbReference type="AlphaFoldDB" id="A0A1Y2FYN0"/>
<organism evidence="3 4">
    <name type="scientific">Leucosporidium creatinivorum</name>
    <dbReference type="NCBI Taxonomy" id="106004"/>
    <lineage>
        <taxon>Eukaryota</taxon>
        <taxon>Fungi</taxon>
        <taxon>Dikarya</taxon>
        <taxon>Basidiomycota</taxon>
        <taxon>Pucciniomycotina</taxon>
        <taxon>Microbotryomycetes</taxon>
        <taxon>Leucosporidiales</taxon>
        <taxon>Leucosporidium</taxon>
    </lineage>
</organism>
<feature type="compositionally biased region" description="Low complexity" evidence="1">
    <location>
        <begin position="446"/>
        <end position="455"/>
    </location>
</feature>
<dbReference type="Pfam" id="PF26609">
    <property type="entry name" value="DUF8191"/>
    <property type="match status" value="1"/>
</dbReference>
<protein>
    <recommendedName>
        <fullName evidence="2">DUF8191 domain-containing protein</fullName>
    </recommendedName>
</protein>
<dbReference type="EMBL" id="MCGR01000007">
    <property type="protein sequence ID" value="ORY89160.1"/>
    <property type="molecule type" value="Genomic_DNA"/>
</dbReference>
<evidence type="ECO:0000259" key="2">
    <source>
        <dbReference type="Pfam" id="PF26609"/>
    </source>
</evidence>
<feature type="compositionally biased region" description="Polar residues" evidence="1">
    <location>
        <begin position="46"/>
        <end position="55"/>
    </location>
</feature>
<keyword evidence="4" id="KW-1185">Reference proteome</keyword>
<evidence type="ECO:0000313" key="3">
    <source>
        <dbReference type="EMBL" id="ORY89160.1"/>
    </source>
</evidence>
<feature type="compositionally biased region" description="Polar residues" evidence="1">
    <location>
        <begin position="197"/>
        <end position="213"/>
    </location>
</feature>
<feature type="compositionally biased region" description="Basic and acidic residues" evidence="1">
    <location>
        <begin position="161"/>
        <end position="175"/>
    </location>
</feature>
<feature type="compositionally biased region" description="Acidic residues" evidence="1">
    <location>
        <begin position="406"/>
        <end position="431"/>
    </location>
</feature>
<evidence type="ECO:0000313" key="4">
    <source>
        <dbReference type="Proteomes" id="UP000193467"/>
    </source>
</evidence>
<sequence>MASPTAEQLQLELCIVKEKLSARNETIGQLNNKVDLMEAELKALKQHQSTQVQQEKPQEVAQDGERASPEQQVKSRGRFAEAGGQEMGEQEMELDLYGQTPAWNSVEAQTGVWCCSRCGWELEGDEGVAECCGVHYQWEWGPEGPDGELNAAYDDLNEDQVEPRDTSPSPEPREPDSDDLPNPSLELGAPTPPQVDAPTNSFPYQAKQSSNTQAYDAKDAPYDPATSANASAEGSDDEMDDFPPPLARWEQYELESRGATLSMIETFHLRFDYSLGIIAWLDNCLMDEFASAAVVDGESWKVYLGREIHLKDDDLDGARYIFEVLDDSSNGYSPDGYSFTSFRARVPEGEAGLIVTCPAGSLKSIPEKPVRDDDADQDARKLLNGDAKKQWDEERAAEGVLQNEFLSDDGETEPEPATGDEDSEDEDDDMDGGGAVASHGGEEGGEAASAETGSEVEMKVEA</sequence>
<dbReference type="InterPro" id="IPR058504">
    <property type="entry name" value="DUF8191"/>
</dbReference>
<name>A0A1Y2FYN0_9BASI</name>
<accession>A0A1Y2FYN0</accession>